<name>A0A4R8SF31_9MYCO</name>
<dbReference type="SUPFAM" id="SSF110921">
    <property type="entry name" value="2-isopropylmalate synthase LeuA, allosteric (dimerisation) domain"/>
    <property type="match status" value="1"/>
</dbReference>
<proteinExistence type="predicted"/>
<feature type="region of interest" description="Disordered" evidence="2">
    <location>
        <begin position="1"/>
        <end position="21"/>
    </location>
</feature>
<evidence type="ECO:0000313" key="4">
    <source>
        <dbReference type="EMBL" id="TDZ95380.1"/>
    </source>
</evidence>
<dbReference type="GO" id="GO:0003852">
    <property type="term" value="F:2-isopropylmalate synthase activity"/>
    <property type="evidence" value="ECO:0007669"/>
    <property type="project" value="InterPro"/>
</dbReference>
<evidence type="ECO:0000313" key="6">
    <source>
        <dbReference type="Proteomes" id="UP000294844"/>
    </source>
</evidence>
<dbReference type="InterPro" id="IPR036230">
    <property type="entry name" value="LeuA_allosteric_dom_sf"/>
</dbReference>
<evidence type="ECO:0000256" key="2">
    <source>
        <dbReference type="SAM" id="MobiDB-lite"/>
    </source>
</evidence>
<dbReference type="SMART" id="SM00917">
    <property type="entry name" value="LeuA_dimer"/>
    <property type="match status" value="1"/>
</dbReference>
<dbReference type="InterPro" id="IPR013709">
    <property type="entry name" value="2-isopropylmalate_synth_dimer"/>
</dbReference>
<dbReference type="EMBL" id="PECK01000003">
    <property type="protein sequence ID" value="TDZ95380.1"/>
    <property type="molecule type" value="Genomic_DNA"/>
</dbReference>
<evidence type="ECO:0000313" key="7">
    <source>
        <dbReference type="Proteomes" id="UP000295685"/>
    </source>
</evidence>
<dbReference type="RefSeq" id="WP_134145614.1">
    <property type="nucleotide sequence ID" value="NZ_PECK01000003.1"/>
</dbReference>
<accession>A0A4R8SF31</accession>
<gene>
    <name evidence="5" type="ORF">CCUG60883_01769</name>
    <name evidence="4" type="ORF">CCUG60885_01511</name>
</gene>
<organism evidence="4 7">
    <name type="scientific">Mycobacteroides salmoniphilum</name>
    <dbReference type="NCBI Taxonomy" id="404941"/>
    <lineage>
        <taxon>Bacteria</taxon>
        <taxon>Bacillati</taxon>
        <taxon>Actinomycetota</taxon>
        <taxon>Actinomycetes</taxon>
        <taxon>Mycobacteriales</taxon>
        <taxon>Mycobacteriaceae</taxon>
        <taxon>Mycobacteroides</taxon>
    </lineage>
</organism>
<keyword evidence="6" id="KW-1185">Reference proteome</keyword>
<dbReference type="GO" id="GO:0009098">
    <property type="term" value="P:L-leucine biosynthetic process"/>
    <property type="evidence" value="ECO:0007669"/>
    <property type="project" value="InterPro"/>
</dbReference>
<reference evidence="6 7" key="1">
    <citation type="journal article" date="2019" name="Sci. Rep.">
        <title>Extended insight into the Mycobacterium chelonae-abscessus complex through whole genome sequencing of Mycobacterium salmoniphilum outbreak and Mycobacterium salmoniphilum-like strains.</title>
        <authorList>
            <person name="Behra P.R.K."/>
            <person name="Das S."/>
            <person name="Pettersson B.M.F."/>
            <person name="Shirreff L."/>
            <person name="DuCote T."/>
            <person name="Jacobsson K.G."/>
            <person name="Ennis D.G."/>
            <person name="Kirsebom L.A."/>
        </authorList>
    </citation>
    <scope>NUCLEOTIDE SEQUENCE [LARGE SCALE GENOMIC DNA]</scope>
    <source>
        <strain evidence="5 6">CCUG 60883</strain>
        <strain evidence="4 7">CCUG 60885</strain>
    </source>
</reference>
<evidence type="ECO:0000313" key="5">
    <source>
        <dbReference type="EMBL" id="TEA04476.1"/>
    </source>
</evidence>
<feature type="domain" description="2-isopropylmalate synthase LeuA allosteric (dimerisation)" evidence="3">
    <location>
        <begin position="37"/>
        <end position="153"/>
    </location>
</feature>
<evidence type="ECO:0000259" key="3">
    <source>
        <dbReference type="SMART" id="SM00917"/>
    </source>
</evidence>
<dbReference type="Gene3D" id="3.30.160.270">
    <property type="match status" value="1"/>
</dbReference>
<evidence type="ECO:0000256" key="1">
    <source>
        <dbReference type="ARBA" id="ARBA00022679"/>
    </source>
</evidence>
<protein>
    <recommendedName>
        <fullName evidence="3">2-isopropylmalate synthase LeuA allosteric (dimerisation) domain-containing protein</fullName>
    </recommendedName>
</protein>
<dbReference type="OrthoDB" id="4773719at2"/>
<feature type="compositionally biased region" description="Polar residues" evidence="2">
    <location>
        <begin position="1"/>
        <end position="17"/>
    </location>
</feature>
<dbReference type="Proteomes" id="UP000295685">
    <property type="component" value="Unassembled WGS sequence"/>
</dbReference>
<dbReference type="EMBL" id="PECM01000008">
    <property type="protein sequence ID" value="TEA04476.1"/>
    <property type="molecule type" value="Genomic_DNA"/>
</dbReference>
<dbReference type="AlphaFoldDB" id="A0A4R8SF31"/>
<keyword evidence="1" id="KW-0808">Transferase</keyword>
<comment type="caution">
    <text evidence="4">The sequence shown here is derived from an EMBL/GenBank/DDBJ whole genome shotgun (WGS) entry which is preliminary data.</text>
</comment>
<sequence length="154" mass="16524">MHSSTISPQIDPSTVPDQFTGRFGVPLPRGLREEAGDMSWASFCQTYERSWGSLRLGQWSEADGIYQATLAIGERIESSTAAACGPMAALTAMLSERGIRMETLSFHQLQDGDQTCTFVRGTNGTGTAWAMGRAHDATTSSLRAVTACANRLGC</sequence>
<dbReference type="Proteomes" id="UP000294844">
    <property type="component" value="Unassembled WGS sequence"/>
</dbReference>